<dbReference type="EMBL" id="JRLY01000009">
    <property type="protein sequence ID" value="KGO92477.1"/>
    <property type="molecule type" value="Genomic_DNA"/>
</dbReference>
<name>A0A0A2MIL4_9FLAO</name>
<protein>
    <submittedName>
        <fullName evidence="3">Transcriptional regulator</fullName>
    </submittedName>
</protein>
<dbReference type="GO" id="GO:0008270">
    <property type="term" value="F:zinc ion binding"/>
    <property type="evidence" value="ECO:0007669"/>
    <property type="project" value="TreeGrafter"/>
</dbReference>
<dbReference type="eggNOG" id="COG0735">
    <property type="taxonomic scope" value="Bacteria"/>
</dbReference>
<evidence type="ECO:0000256" key="1">
    <source>
        <dbReference type="PIRSR" id="PIRSR602481-1"/>
    </source>
</evidence>
<dbReference type="AlphaFoldDB" id="A0A0A2MIL4"/>
<feature type="binding site" evidence="1">
    <location>
        <position position="86"/>
    </location>
    <ligand>
        <name>Zn(2+)</name>
        <dbReference type="ChEBI" id="CHEBI:29105"/>
    </ligand>
</feature>
<evidence type="ECO:0000256" key="2">
    <source>
        <dbReference type="PIRSR" id="PIRSR602481-2"/>
    </source>
</evidence>
<dbReference type="GO" id="GO:0045892">
    <property type="term" value="P:negative regulation of DNA-templated transcription"/>
    <property type="evidence" value="ECO:0007669"/>
    <property type="project" value="TreeGrafter"/>
</dbReference>
<dbReference type="Proteomes" id="UP000030111">
    <property type="component" value="Unassembled WGS sequence"/>
</dbReference>
<dbReference type="Pfam" id="PF01475">
    <property type="entry name" value="FUR"/>
    <property type="match status" value="1"/>
</dbReference>
<dbReference type="GO" id="GO:1900376">
    <property type="term" value="P:regulation of secondary metabolite biosynthetic process"/>
    <property type="evidence" value="ECO:0007669"/>
    <property type="project" value="TreeGrafter"/>
</dbReference>
<dbReference type="RefSeq" id="WP_026991490.1">
    <property type="nucleotide sequence ID" value="NZ_AUGP01000029.1"/>
</dbReference>
<sequence length="124" mass="14287">MNRRNTPAKKMIMELLQAANSALSQERIEAEVKGVMDRVTIYRVLNRFCEDGVTHKILADDGKFYFALCHSCEEHNHAHDHFHFRCLGCEKVECLQEQVTFTLPDGYRLQNSSSWITGYCKSCA</sequence>
<feature type="binding site" evidence="1">
    <location>
        <position position="120"/>
    </location>
    <ligand>
        <name>Zn(2+)</name>
        <dbReference type="ChEBI" id="CHEBI:29105"/>
    </ligand>
</feature>
<gene>
    <name evidence="3" type="ORF">Q766_11885</name>
</gene>
<keyword evidence="1" id="KW-0862">Zinc</keyword>
<comment type="cofactor">
    <cofactor evidence="1">
        <name>Zn(2+)</name>
        <dbReference type="ChEBI" id="CHEBI:29105"/>
    </cofactor>
    <text evidence="1">Binds 1 zinc ion per subunit.</text>
</comment>
<dbReference type="STRING" id="1121898.GCA_000422725_03524"/>
<keyword evidence="1" id="KW-0479">Metal-binding</keyword>
<dbReference type="OrthoDB" id="594893at2"/>
<dbReference type="InterPro" id="IPR036388">
    <property type="entry name" value="WH-like_DNA-bd_sf"/>
</dbReference>
<dbReference type="InterPro" id="IPR036390">
    <property type="entry name" value="WH_DNA-bd_sf"/>
</dbReference>
<dbReference type="GO" id="GO:0000976">
    <property type="term" value="F:transcription cis-regulatory region binding"/>
    <property type="evidence" value="ECO:0007669"/>
    <property type="project" value="TreeGrafter"/>
</dbReference>
<dbReference type="Gene3D" id="1.10.10.10">
    <property type="entry name" value="Winged helix-like DNA-binding domain superfamily/Winged helix DNA-binding domain"/>
    <property type="match status" value="1"/>
</dbReference>
<feature type="binding site" evidence="2">
    <location>
        <position position="97"/>
    </location>
    <ligand>
        <name>Fe cation</name>
        <dbReference type="ChEBI" id="CHEBI:24875"/>
    </ligand>
</feature>
<accession>A0A0A2MIL4</accession>
<keyword evidence="2" id="KW-0408">Iron</keyword>
<feature type="binding site" evidence="1">
    <location>
        <position position="89"/>
    </location>
    <ligand>
        <name>Zn(2+)</name>
        <dbReference type="ChEBI" id="CHEBI:29105"/>
    </ligand>
</feature>
<evidence type="ECO:0000313" key="4">
    <source>
        <dbReference type="Proteomes" id="UP000030111"/>
    </source>
</evidence>
<dbReference type="PANTHER" id="PTHR33202">
    <property type="entry name" value="ZINC UPTAKE REGULATION PROTEIN"/>
    <property type="match status" value="1"/>
</dbReference>
<dbReference type="InterPro" id="IPR002481">
    <property type="entry name" value="FUR"/>
</dbReference>
<dbReference type="SUPFAM" id="SSF46785">
    <property type="entry name" value="Winged helix' DNA-binding domain"/>
    <property type="match status" value="1"/>
</dbReference>
<feature type="binding site" evidence="1">
    <location>
        <position position="123"/>
    </location>
    <ligand>
        <name>Zn(2+)</name>
        <dbReference type="ChEBI" id="CHEBI:29105"/>
    </ligand>
</feature>
<dbReference type="GO" id="GO:0003700">
    <property type="term" value="F:DNA-binding transcription factor activity"/>
    <property type="evidence" value="ECO:0007669"/>
    <property type="project" value="InterPro"/>
</dbReference>
<comment type="caution">
    <text evidence="3">The sequence shown here is derived from an EMBL/GenBank/DDBJ whole genome shotgun (WGS) entry which is preliminary data.</text>
</comment>
<reference evidence="3 4" key="1">
    <citation type="submission" date="2013-09" db="EMBL/GenBank/DDBJ databases">
        <authorList>
            <person name="Zeng Z."/>
            <person name="Chen C."/>
        </authorList>
    </citation>
    <scope>NUCLEOTIDE SEQUENCE [LARGE SCALE GENOMIC DNA]</scope>
    <source>
        <strain evidence="3 4">WB 4.1-42</strain>
    </source>
</reference>
<proteinExistence type="predicted"/>
<comment type="cofactor">
    <cofactor evidence="2">
        <name>Mn(2+)</name>
        <dbReference type="ChEBI" id="CHEBI:29035"/>
    </cofactor>
    <cofactor evidence="2">
        <name>Fe(2+)</name>
        <dbReference type="ChEBI" id="CHEBI:29033"/>
    </cofactor>
    <text evidence="2">Binds 1 Mn(2+) or Fe(2+) ion per subunit.</text>
</comment>
<organism evidence="3 4">
    <name type="scientific">Flavobacterium subsaxonicum WB 4.1-42 = DSM 21790</name>
    <dbReference type="NCBI Taxonomy" id="1121898"/>
    <lineage>
        <taxon>Bacteria</taxon>
        <taxon>Pseudomonadati</taxon>
        <taxon>Bacteroidota</taxon>
        <taxon>Flavobacteriia</taxon>
        <taxon>Flavobacteriales</taxon>
        <taxon>Flavobacteriaceae</taxon>
        <taxon>Flavobacterium</taxon>
    </lineage>
</organism>
<keyword evidence="4" id="KW-1185">Reference proteome</keyword>
<dbReference type="PANTHER" id="PTHR33202:SF7">
    <property type="entry name" value="FERRIC UPTAKE REGULATION PROTEIN"/>
    <property type="match status" value="1"/>
</dbReference>
<evidence type="ECO:0000313" key="3">
    <source>
        <dbReference type="EMBL" id="KGO92477.1"/>
    </source>
</evidence>